<dbReference type="AlphaFoldDB" id="A0A8J9UWX6"/>
<gene>
    <name evidence="1" type="ORF">BINO364_LOCUS12660</name>
</gene>
<protein>
    <submittedName>
        <fullName evidence="1">Uncharacterized protein</fullName>
    </submittedName>
</protein>
<keyword evidence="2" id="KW-1185">Reference proteome</keyword>
<organism evidence="1 2">
    <name type="scientific">Brenthis ino</name>
    <name type="common">lesser marbled fritillary</name>
    <dbReference type="NCBI Taxonomy" id="405034"/>
    <lineage>
        <taxon>Eukaryota</taxon>
        <taxon>Metazoa</taxon>
        <taxon>Ecdysozoa</taxon>
        <taxon>Arthropoda</taxon>
        <taxon>Hexapoda</taxon>
        <taxon>Insecta</taxon>
        <taxon>Pterygota</taxon>
        <taxon>Neoptera</taxon>
        <taxon>Endopterygota</taxon>
        <taxon>Lepidoptera</taxon>
        <taxon>Glossata</taxon>
        <taxon>Ditrysia</taxon>
        <taxon>Papilionoidea</taxon>
        <taxon>Nymphalidae</taxon>
        <taxon>Heliconiinae</taxon>
        <taxon>Argynnini</taxon>
        <taxon>Brenthis</taxon>
    </lineage>
</organism>
<evidence type="ECO:0000313" key="2">
    <source>
        <dbReference type="Proteomes" id="UP000838878"/>
    </source>
</evidence>
<dbReference type="EMBL" id="OV170226">
    <property type="protein sequence ID" value="CAH0727297.1"/>
    <property type="molecule type" value="Genomic_DNA"/>
</dbReference>
<sequence length="167" mass="17837">MFSWCSVQRRRTPIDNVYVRSGTHRSPPAAAALHATVHRAGGRAGSGCRALRLALLRRIFVFAELAVIRTVSRRGRSPRALRRAVGRAAGAGVRAGGLLPWHRLGDAARAVSALVLGTGVQRAPHCRRRVSPSPSAPSPAHACTLSLLAHFDPTIHSACEKPKVPTI</sequence>
<proteinExistence type="predicted"/>
<accession>A0A8J9UWX6</accession>
<dbReference type="Proteomes" id="UP000838878">
    <property type="component" value="Chromosome 6"/>
</dbReference>
<name>A0A8J9UWX6_9NEOP</name>
<reference evidence="1" key="1">
    <citation type="submission" date="2021-12" db="EMBL/GenBank/DDBJ databases">
        <authorList>
            <person name="Martin H S."/>
        </authorList>
    </citation>
    <scope>NUCLEOTIDE SEQUENCE</scope>
</reference>
<evidence type="ECO:0000313" key="1">
    <source>
        <dbReference type="EMBL" id="CAH0727297.1"/>
    </source>
</evidence>
<feature type="non-terminal residue" evidence="1">
    <location>
        <position position="167"/>
    </location>
</feature>